<comment type="similarity">
    <text evidence="5">Belongs to the methyl-accepting chemotaxis (MCP) protein family.</text>
</comment>
<evidence type="ECO:0000313" key="10">
    <source>
        <dbReference type="EMBL" id="MCZ8534017.1"/>
    </source>
</evidence>
<keyword evidence="7" id="KW-0812">Transmembrane</keyword>
<dbReference type="EMBL" id="JAMKBI010000008">
    <property type="protein sequence ID" value="MCZ8534017.1"/>
    <property type="molecule type" value="Genomic_DNA"/>
</dbReference>
<evidence type="ECO:0000256" key="4">
    <source>
        <dbReference type="ARBA" id="ARBA00023224"/>
    </source>
</evidence>
<dbReference type="InterPro" id="IPR003660">
    <property type="entry name" value="HAMP_dom"/>
</dbReference>
<organism evidence="10 11">
    <name type="scientific">Psychrobacillus psychrodurans</name>
    <dbReference type="NCBI Taxonomy" id="126157"/>
    <lineage>
        <taxon>Bacteria</taxon>
        <taxon>Bacillati</taxon>
        <taxon>Bacillota</taxon>
        <taxon>Bacilli</taxon>
        <taxon>Bacillales</taxon>
        <taxon>Bacillaceae</taxon>
        <taxon>Psychrobacillus</taxon>
    </lineage>
</organism>
<dbReference type="SMART" id="SM00304">
    <property type="entry name" value="HAMP"/>
    <property type="match status" value="1"/>
</dbReference>
<dbReference type="PROSITE" id="PS50885">
    <property type="entry name" value="HAMP"/>
    <property type="match status" value="1"/>
</dbReference>
<dbReference type="CDD" id="cd06225">
    <property type="entry name" value="HAMP"/>
    <property type="match status" value="1"/>
</dbReference>
<keyword evidence="2" id="KW-1003">Cell membrane</keyword>
<feature type="domain" description="Methyl-accepting transducer" evidence="8">
    <location>
        <begin position="274"/>
        <end position="524"/>
    </location>
</feature>
<dbReference type="AlphaFoldDB" id="A0A9X3RBC4"/>
<proteinExistence type="inferred from homology"/>
<dbReference type="CDD" id="cd11386">
    <property type="entry name" value="MCP_signal"/>
    <property type="match status" value="1"/>
</dbReference>
<dbReference type="PANTHER" id="PTHR32089">
    <property type="entry name" value="METHYL-ACCEPTING CHEMOTAXIS PROTEIN MCPB"/>
    <property type="match status" value="1"/>
</dbReference>
<evidence type="ECO:0000259" key="9">
    <source>
        <dbReference type="PROSITE" id="PS50885"/>
    </source>
</evidence>
<accession>A0A9X3RBC4</accession>
<name>A0A9X3RBC4_9BACI</name>
<gene>
    <name evidence="10" type="ORF">M9R61_11910</name>
</gene>
<dbReference type="Pfam" id="PF12729">
    <property type="entry name" value="4HB_MCP_1"/>
    <property type="match status" value="1"/>
</dbReference>
<dbReference type="InterPro" id="IPR024478">
    <property type="entry name" value="HlyB_4HB_MCP"/>
</dbReference>
<feature type="transmembrane region" description="Helical" evidence="7">
    <location>
        <begin position="180"/>
        <end position="200"/>
    </location>
</feature>
<keyword evidence="3 7" id="KW-0472">Membrane</keyword>
<keyword evidence="4 6" id="KW-0807">Transducer</keyword>
<evidence type="ECO:0000256" key="2">
    <source>
        <dbReference type="ARBA" id="ARBA00022475"/>
    </source>
</evidence>
<sequence>MKLKGKLISTYLIITVFIFVVAGVSLLALGATNQHSKEMYHNRVIPLTVVVEMASLTENTRVQMLSAVLNESPEKTQTAKSNMEEVALLIEQYRGLVLDENGEKAITKFETDWNAFTTIVQSNIGLVNAGNYNDALAGLREGEEAFAVSRDSLLVLKDRNISLAEELNNINKSAFETNRFIVFVITFVALIVAVVIGVVMGNKIGNPTRKVAERLVEIASGDLTKSPLITKRKDEIGILVNATNEMQQDLQNVISEIHLASNTLSSQSEQLSQSAEQVKVGSEQIATTMHELANGAETQASSASDISEMMDGFAQAIQSSDESSRGIVEDSHLVTLGAEDGQQLMELSVNKMKDIDGIVKGSVDRVKGLDDKTNEISTLVEVIQSIADQTNLLALNAAIEAARAGEHGKGFAVVADEVRKLAEQVSHSVGEITDIVATIQNESQSVVTTLENGYKEVTDGTEQIQRTGEKFKEITSGIHAMTEKVEQISKNLAQVSANSQQINASVQEIASVSEESAAGVEETAASAEESVGSMEEVVASSQHLATIAMNLADAVSKFKTTKTAE</sequence>
<comment type="subcellular location">
    <subcellularLocation>
        <location evidence="1">Cell membrane</location>
    </subcellularLocation>
</comment>
<evidence type="ECO:0000259" key="8">
    <source>
        <dbReference type="PROSITE" id="PS50111"/>
    </source>
</evidence>
<dbReference type="SUPFAM" id="SSF58104">
    <property type="entry name" value="Methyl-accepting chemotaxis protein (MCP) signaling domain"/>
    <property type="match status" value="1"/>
</dbReference>
<comment type="caution">
    <text evidence="10">The sequence shown here is derived from an EMBL/GenBank/DDBJ whole genome shotgun (WGS) entry which is preliminary data.</text>
</comment>
<dbReference type="Pfam" id="PF00015">
    <property type="entry name" value="MCPsignal"/>
    <property type="match status" value="1"/>
</dbReference>
<dbReference type="Gene3D" id="1.10.287.950">
    <property type="entry name" value="Methyl-accepting chemotaxis protein"/>
    <property type="match status" value="1"/>
</dbReference>
<dbReference type="Proteomes" id="UP001152172">
    <property type="component" value="Unassembled WGS sequence"/>
</dbReference>
<dbReference type="SMART" id="SM00283">
    <property type="entry name" value="MA"/>
    <property type="match status" value="1"/>
</dbReference>
<evidence type="ECO:0000256" key="1">
    <source>
        <dbReference type="ARBA" id="ARBA00004236"/>
    </source>
</evidence>
<dbReference type="InterPro" id="IPR004089">
    <property type="entry name" value="MCPsignal_dom"/>
</dbReference>
<reference evidence="10" key="1">
    <citation type="submission" date="2022-05" db="EMBL/GenBank/DDBJ databases">
        <authorList>
            <person name="Colautti A."/>
            <person name="Iacumin L."/>
        </authorList>
    </citation>
    <scope>NUCLEOTIDE SEQUENCE</scope>
    <source>
        <strain evidence="10">DSM 30747</strain>
    </source>
</reference>
<evidence type="ECO:0000256" key="6">
    <source>
        <dbReference type="PROSITE-ProRule" id="PRU00284"/>
    </source>
</evidence>
<dbReference type="Pfam" id="PF00672">
    <property type="entry name" value="HAMP"/>
    <property type="match status" value="1"/>
</dbReference>
<evidence type="ECO:0000313" key="11">
    <source>
        <dbReference type="Proteomes" id="UP001152172"/>
    </source>
</evidence>
<feature type="transmembrane region" description="Helical" evidence="7">
    <location>
        <begin position="12"/>
        <end position="31"/>
    </location>
</feature>
<keyword evidence="7" id="KW-1133">Transmembrane helix</keyword>
<protein>
    <submittedName>
        <fullName evidence="10">Methyl-accepting chemotaxis protein</fullName>
    </submittedName>
</protein>
<feature type="domain" description="HAMP" evidence="9">
    <location>
        <begin position="202"/>
        <end position="255"/>
    </location>
</feature>
<dbReference type="GO" id="GO:0005886">
    <property type="term" value="C:plasma membrane"/>
    <property type="evidence" value="ECO:0007669"/>
    <property type="project" value="UniProtKB-SubCell"/>
</dbReference>
<evidence type="ECO:0000256" key="3">
    <source>
        <dbReference type="ARBA" id="ARBA00023136"/>
    </source>
</evidence>
<evidence type="ECO:0000256" key="7">
    <source>
        <dbReference type="SAM" id="Phobius"/>
    </source>
</evidence>
<dbReference type="GO" id="GO:0007165">
    <property type="term" value="P:signal transduction"/>
    <property type="evidence" value="ECO:0007669"/>
    <property type="project" value="UniProtKB-KW"/>
</dbReference>
<evidence type="ECO:0000256" key="5">
    <source>
        <dbReference type="ARBA" id="ARBA00029447"/>
    </source>
</evidence>
<dbReference type="RefSeq" id="WP_269922267.1">
    <property type="nucleotide sequence ID" value="NZ_JAMKBI010000008.1"/>
</dbReference>
<dbReference type="PANTHER" id="PTHR32089:SF112">
    <property type="entry name" value="LYSOZYME-LIKE PROTEIN-RELATED"/>
    <property type="match status" value="1"/>
</dbReference>
<dbReference type="PROSITE" id="PS50111">
    <property type="entry name" value="CHEMOTAXIS_TRANSDUC_2"/>
    <property type="match status" value="1"/>
</dbReference>
<keyword evidence="11" id="KW-1185">Reference proteome</keyword>